<gene>
    <name evidence="3" type="ORF">ACFYXQ_14115</name>
</gene>
<reference evidence="3 4" key="1">
    <citation type="submission" date="2024-10" db="EMBL/GenBank/DDBJ databases">
        <title>The Natural Products Discovery Center: Release of the First 8490 Sequenced Strains for Exploring Actinobacteria Biosynthetic Diversity.</title>
        <authorList>
            <person name="Kalkreuter E."/>
            <person name="Kautsar S.A."/>
            <person name="Yang D."/>
            <person name="Bader C.D."/>
            <person name="Teijaro C.N."/>
            <person name="Fluegel L."/>
            <person name="Davis C.M."/>
            <person name="Simpson J.R."/>
            <person name="Lauterbach L."/>
            <person name="Steele A.D."/>
            <person name="Gui C."/>
            <person name="Meng S."/>
            <person name="Li G."/>
            <person name="Viehrig K."/>
            <person name="Ye F."/>
            <person name="Su P."/>
            <person name="Kiefer A.F."/>
            <person name="Nichols A."/>
            <person name="Cepeda A.J."/>
            <person name="Yan W."/>
            <person name="Fan B."/>
            <person name="Jiang Y."/>
            <person name="Adhikari A."/>
            <person name="Zheng C.-J."/>
            <person name="Schuster L."/>
            <person name="Cowan T.M."/>
            <person name="Smanski M.J."/>
            <person name="Chevrette M.G."/>
            <person name="De Carvalho L.P.S."/>
            <person name="Shen B."/>
        </authorList>
    </citation>
    <scope>NUCLEOTIDE SEQUENCE [LARGE SCALE GENOMIC DNA]</scope>
    <source>
        <strain evidence="3 4">NPDC002593</strain>
    </source>
</reference>
<evidence type="ECO:0000256" key="1">
    <source>
        <dbReference type="SAM" id="MobiDB-lite"/>
    </source>
</evidence>
<comment type="caution">
    <text evidence="3">The sequence shown here is derived from an EMBL/GenBank/DDBJ whole genome shotgun (WGS) entry which is preliminary data.</text>
</comment>
<dbReference type="Proteomes" id="UP001601992">
    <property type="component" value="Unassembled WGS sequence"/>
</dbReference>
<feature type="chain" id="PRO_5045773434" description="Elastin" evidence="2">
    <location>
        <begin position="40"/>
        <end position="254"/>
    </location>
</feature>
<dbReference type="EMBL" id="JBIAQY010000004">
    <property type="protein sequence ID" value="MFF3568903.1"/>
    <property type="molecule type" value="Genomic_DNA"/>
</dbReference>
<evidence type="ECO:0000256" key="2">
    <source>
        <dbReference type="SAM" id="SignalP"/>
    </source>
</evidence>
<protein>
    <recommendedName>
        <fullName evidence="5">Elastin</fullName>
    </recommendedName>
</protein>
<feature type="region of interest" description="Disordered" evidence="1">
    <location>
        <begin position="41"/>
        <end position="77"/>
    </location>
</feature>
<evidence type="ECO:0000313" key="4">
    <source>
        <dbReference type="Proteomes" id="UP001601992"/>
    </source>
</evidence>
<keyword evidence="2" id="KW-0732">Signal</keyword>
<proteinExistence type="predicted"/>
<name>A0ABW6RXY8_9NOCA</name>
<sequence length="254" mass="24758">MAGGKHRASNPNRTRVGGVVAASAVPLVLAVVGSGTATAAPAQSNTATQHHVAHPHSPASNIPKAQPRISGDVLTSLPSARPLPDQRYLAPVGQLHAPKAVAPVAPIAPPPGKFRFGDVQLDAPTWINRDQEVAVNDRSAQAEAGLATFLDSVGMERSRSDRIAGATIGTAAIGAVAGATAAAPLAVTSGLVGGVTGLVAGVPFLPIGLVAGPALGAAIGAGVTTVSAATMGAVAGAAVGAAEGFTAPPHTVAR</sequence>
<evidence type="ECO:0000313" key="3">
    <source>
        <dbReference type="EMBL" id="MFF3568903.1"/>
    </source>
</evidence>
<dbReference type="RefSeq" id="WP_051193155.1">
    <property type="nucleotide sequence ID" value="NZ_JBIAQY010000004.1"/>
</dbReference>
<keyword evidence="4" id="KW-1185">Reference proteome</keyword>
<accession>A0ABW6RXY8</accession>
<organism evidence="3 4">
    <name type="scientific">Nocardia jiangxiensis</name>
    <dbReference type="NCBI Taxonomy" id="282685"/>
    <lineage>
        <taxon>Bacteria</taxon>
        <taxon>Bacillati</taxon>
        <taxon>Actinomycetota</taxon>
        <taxon>Actinomycetes</taxon>
        <taxon>Mycobacteriales</taxon>
        <taxon>Nocardiaceae</taxon>
        <taxon>Nocardia</taxon>
    </lineage>
</organism>
<evidence type="ECO:0008006" key="5">
    <source>
        <dbReference type="Google" id="ProtNLM"/>
    </source>
</evidence>
<feature type="signal peptide" evidence="2">
    <location>
        <begin position="1"/>
        <end position="39"/>
    </location>
</feature>